<feature type="region of interest" description="Disordered" evidence="1">
    <location>
        <begin position="661"/>
        <end position="694"/>
    </location>
</feature>
<feature type="compositionally biased region" description="Low complexity" evidence="1">
    <location>
        <begin position="392"/>
        <end position="419"/>
    </location>
</feature>
<keyword evidence="3" id="KW-1185">Reference proteome</keyword>
<feature type="compositionally biased region" description="Polar residues" evidence="1">
    <location>
        <begin position="717"/>
        <end position="733"/>
    </location>
</feature>
<dbReference type="STRING" id="401625.A0A0P1BB39"/>
<feature type="compositionally biased region" description="Low complexity" evidence="1">
    <location>
        <begin position="95"/>
        <end position="105"/>
    </location>
</feature>
<organism evidence="2 3">
    <name type="scientific">Ceraceosorus bombacis</name>
    <dbReference type="NCBI Taxonomy" id="401625"/>
    <lineage>
        <taxon>Eukaryota</taxon>
        <taxon>Fungi</taxon>
        <taxon>Dikarya</taxon>
        <taxon>Basidiomycota</taxon>
        <taxon>Ustilaginomycotina</taxon>
        <taxon>Exobasidiomycetes</taxon>
        <taxon>Ceraceosorales</taxon>
        <taxon>Ceraceosoraceae</taxon>
        <taxon>Ceraceosorus</taxon>
    </lineage>
</organism>
<feature type="region of interest" description="Disordered" evidence="1">
    <location>
        <begin position="707"/>
        <end position="776"/>
    </location>
</feature>
<feature type="compositionally biased region" description="Low complexity" evidence="1">
    <location>
        <begin position="247"/>
        <end position="257"/>
    </location>
</feature>
<feature type="region of interest" description="Disordered" evidence="1">
    <location>
        <begin position="1"/>
        <end position="71"/>
    </location>
</feature>
<feature type="region of interest" description="Disordered" evidence="1">
    <location>
        <begin position="84"/>
        <end position="105"/>
    </location>
</feature>
<protein>
    <submittedName>
        <fullName evidence="2">Uncharacterized protein</fullName>
    </submittedName>
</protein>
<feature type="region of interest" description="Disordered" evidence="1">
    <location>
        <begin position="305"/>
        <end position="419"/>
    </location>
</feature>
<dbReference type="Proteomes" id="UP000054845">
    <property type="component" value="Unassembled WGS sequence"/>
</dbReference>
<reference evidence="2 3" key="1">
    <citation type="submission" date="2014-09" db="EMBL/GenBank/DDBJ databases">
        <authorList>
            <person name="Magalhaes I.L.F."/>
            <person name="Oliveira U."/>
            <person name="Santos F.R."/>
            <person name="Vidigal T.H.D.A."/>
            <person name="Brescovit A.D."/>
            <person name="Santos A.J."/>
        </authorList>
    </citation>
    <scope>NUCLEOTIDE SEQUENCE [LARGE SCALE GENOMIC DNA]</scope>
</reference>
<feature type="region of interest" description="Disordered" evidence="1">
    <location>
        <begin position="596"/>
        <end position="620"/>
    </location>
</feature>
<feature type="compositionally biased region" description="Low complexity" evidence="1">
    <location>
        <begin position="610"/>
        <end position="620"/>
    </location>
</feature>
<dbReference type="EMBL" id="CCYA01000206">
    <property type="protein sequence ID" value="CEH13159.1"/>
    <property type="molecule type" value="Genomic_DNA"/>
</dbReference>
<proteinExistence type="predicted"/>
<sequence>MLGTSYHSPFNAADQSDSQHDPSATMSSNGFADAQALPLDDRAHPSSFGFNTSTSNTTQPPAPAQGSSTLARANSRLDAVAKLRRAASQREMRRTPTPRAVTPTASAENDGAQLLATDPNCAGAAKAQSVSPFSPVLEPSLHAADASFLSMAEADQDTPSTTVDEAQALFVAPTAASLLRPPSPQRGRLSPSEVPSLMRSRSNRSPLPTLEQLRARVFSSREGRASPASDGEGGLDDGAPLISTPGSIRRISKVVSRSSREAPLGGVPLTLRDSSGASSLRRSRTIGGLSAVAETQRKVAFLQGTTLLEPPAGEPRRSSRRFAQNPLSRGSTSPPTSPPRGGLRPTTTTIAEVVEPANDEHQTAPSTSGLERKASQRQLARAQLMRKLSNRSQAAGRAAAGSAQSTRSAASTSPLPPLQLLQGSNRAAVDSEPPSAGGGQWLNATEQTLQHNSGHREALPAASPTSALGTGRSVYSGFALSPNTLAVPGTPARTYDASLMPSNGRLPMLHPSHSNVSLIADESERSFAHSGVSTSAASMLRFRAERDRASAADLADRQDAFELDHELGNDWGHHATNMLSKQGSLRAVRRGRRTLVDRASDGDSEGGSQGEQTNDAASSDDAATDLLDEYSRFDQDLKDEEDDESDCRSVAATAIQSSKALQHGGVSTPMVPQDANIDWATPSPLGRHLTRDLRPESSASIPLTLSASHEQTEFPPDSQQLPGVEQEWQNTHSPWPVSISVASQGSAPRESLQDQREGSDADLLSQAVESLQAKRE</sequence>
<evidence type="ECO:0000256" key="1">
    <source>
        <dbReference type="SAM" id="MobiDB-lite"/>
    </source>
</evidence>
<evidence type="ECO:0000313" key="3">
    <source>
        <dbReference type="Proteomes" id="UP000054845"/>
    </source>
</evidence>
<feature type="compositionally biased region" description="Polar residues" evidence="1">
    <location>
        <begin position="1"/>
        <end position="30"/>
    </location>
</feature>
<accession>A0A0P1BB39</accession>
<feature type="region of interest" description="Disordered" evidence="1">
    <location>
        <begin position="176"/>
        <end position="283"/>
    </location>
</feature>
<evidence type="ECO:0000313" key="2">
    <source>
        <dbReference type="EMBL" id="CEH13159.1"/>
    </source>
</evidence>
<dbReference type="AlphaFoldDB" id="A0A0P1BB39"/>
<feature type="compositionally biased region" description="Low complexity" evidence="1">
    <location>
        <begin position="326"/>
        <end position="349"/>
    </location>
</feature>
<name>A0A0P1BB39_9BASI</name>
<feature type="compositionally biased region" description="Low complexity" evidence="1">
    <location>
        <begin position="46"/>
        <end position="58"/>
    </location>
</feature>